<dbReference type="AlphaFoldDB" id="A0A0E9PW66"/>
<dbReference type="EMBL" id="GBXM01100252">
    <property type="protein sequence ID" value="JAH08325.1"/>
    <property type="molecule type" value="Transcribed_RNA"/>
</dbReference>
<organism evidence="1">
    <name type="scientific">Anguilla anguilla</name>
    <name type="common">European freshwater eel</name>
    <name type="synonym">Muraena anguilla</name>
    <dbReference type="NCBI Taxonomy" id="7936"/>
    <lineage>
        <taxon>Eukaryota</taxon>
        <taxon>Metazoa</taxon>
        <taxon>Chordata</taxon>
        <taxon>Craniata</taxon>
        <taxon>Vertebrata</taxon>
        <taxon>Euteleostomi</taxon>
        <taxon>Actinopterygii</taxon>
        <taxon>Neopterygii</taxon>
        <taxon>Teleostei</taxon>
        <taxon>Anguilliformes</taxon>
        <taxon>Anguillidae</taxon>
        <taxon>Anguilla</taxon>
    </lineage>
</organism>
<accession>A0A0E9PW66</accession>
<reference evidence="1" key="2">
    <citation type="journal article" date="2015" name="Fish Shellfish Immunol.">
        <title>Early steps in the European eel (Anguilla anguilla)-Vibrio vulnificus interaction in the gills: Role of the RtxA13 toxin.</title>
        <authorList>
            <person name="Callol A."/>
            <person name="Pajuelo D."/>
            <person name="Ebbesson L."/>
            <person name="Teles M."/>
            <person name="MacKenzie S."/>
            <person name="Amaro C."/>
        </authorList>
    </citation>
    <scope>NUCLEOTIDE SEQUENCE</scope>
</reference>
<reference evidence="1" key="1">
    <citation type="submission" date="2014-11" db="EMBL/GenBank/DDBJ databases">
        <authorList>
            <person name="Amaro Gonzalez C."/>
        </authorList>
    </citation>
    <scope>NUCLEOTIDE SEQUENCE</scope>
</reference>
<evidence type="ECO:0000313" key="1">
    <source>
        <dbReference type="EMBL" id="JAH08325.1"/>
    </source>
</evidence>
<proteinExistence type="predicted"/>
<name>A0A0E9PW66_ANGAN</name>
<protein>
    <submittedName>
        <fullName evidence="1">Uncharacterized protein</fullName>
    </submittedName>
</protein>
<sequence>MYFWKLSLHHPMLWIAPFRIQPCQAPAPTQPCHSTNQGATTCLY</sequence>